<keyword evidence="3" id="KW-0808">Transferase</keyword>
<gene>
    <name evidence="3" type="ORF">RCL2_003102000</name>
    <name evidence="2" type="ORF">RclHR1_03040003</name>
</gene>
<dbReference type="EMBL" id="BLAL01000356">
    <property type="protein sequence ID" value="GET04721.1"/>
    <property type="molecule type" value="Genomic_DNA"/>
</dbReference>
<dbReference type="Gene3D" id="1.10.510.10">
    <property type="entry name" value="Transferase(Phosphotransferase) domain 1"/>
    <property type="match status" value="1"/>
</dbReference>
<dbReference type="Proteomes" id="UP000247702">
    <property type="component" value="Unassembled WGS sequence"/>
</dbReference>
<dbReference type="PRINTS" id="PR00109">
    <property type="entry name" value="TYRKINASE"/>
</dbReference>
<evidence type="ECO:0000313" key="3">
    <source>
        <dbReference type="EMBL" id="GET04721.1"/>
    </source>
</evidence>
<dbReference type="SMART" id="SM00671">
    <property type="entry name" value="SEL1"/>
    <property type="match status" value="4"/>
</dbReference>
<dbReference type="InterPro" id="IPR000719">
    <property type="entry name" value="Prot_kinase_dom"/>
</dbReference>
<keyword evidence="3" id="KW-0418">Kinase</keyword>
<dbReference type="SUPFAM" id="SSF81901">
    <property type="entry name" value="HCP-like"/>
    <property type="match status" value="1"/>
</dbReference>
<protein>
    <submittedName>
        <fullName evidence="3">Kinase-like domain-containing protein</fullName>
    </submittedName>
</protein>
<dbReference type="Proteomes" id="UP000615446">
    <property type="component" value="Unassembled WGS sequence"/>
</dbReference>
<keyword evidence="4" id="KW-1185">Reference proteome</keyword>
<reference evidence="3" key="2">
    <citation type="submission" date="2019-10" db="EMBL/GenBank/DDBJ databases">
        <title>Conservation and host-specific expression of non-tandemly repeated heterogenous ribosome RNA gene in arbuscular mycorrhizal fungi.</title>
        <authorList>
            <person name="Maeda T."/>
            <person name="Kobayashi Y."/>
            <person name="Nakagawa T."/>
            <person name="Ezawa T."/>
            <person name="Yamaguchi K."/>
            <person name="Bino T."/>
            <person name="Nishimoto Y."/>
            <person name="Shigenobu S."/>
            <person name="Kawaguchi M."/>
        </authorList>
    </citation>
    <scope>NUCLEOTIDE SEQUENCE</scope>
    <source>
        <strain evidence="3">HR1</strain>
    </source>
</reference>
<feature type="domain" description="Protein kinase" evidence="1">
    <location>
        <begin position="28"/>
        <end position="300"/>
    </location>
</feature>
<dbReference type="PANTHER" id="PTHR44329">
    <property type="entry name" value="SERINE/THREONINE-PROTEIN KINASE TNNI3K-RELATED"/>
    <property type="match status" value="1"/>
</dbReference>
<dbReference type="OrthoDB" id="10261027at2759"/>
<dbReference type="InterPro" id="IPR011990">
    <property type="entry name" value="TPR-like_helical_dom_sf"/>
</dbReference>
<dbReference type="GO" id="GO:0005524">
    <property type="term" value="F:ATP binding"/>
    <property type="evidence" value="ECO:0007669"/>
    <property type="project" value="InterPro"/>
</dbReference>
<organism evidence="2 4">
    <name type="scientific">Rhizophagus clarus</name>
    <dbReference type="NCBI Taxonomy" id="94130"/>
    <lineage>
        <taxon>Eukaryota</taxon>
        <taxon>Fungi</taxon>
        <taxon>Fungi incertae sedis</taxon>
        <taxon>Mucoromycota</taxon>
        <taxon>Glomeromycotina</taxon>
        <taxon>Glomeromycetes</taxon>
        <taxon>Glomerales</taxon>
        <taxon>Glomeraceae</taxon>
        <taxon>Rhizophagus</taxon>
    </lineage>
</organism>
<reference evidence="2 4" key="1">
    <citation type="submission" date="2017-11" db="EMBL/GenBank/DDBJ databases">
        <title>The genome of Rhizophagus clarus HR1 reveals common genetic basis of auxotrophy among arbuscular mycorrhizal fungi.</title>
        <authorList>
            <person name="Kobayashi Y."/>
        </authorList>
    </citation>
    <scope>NUCLEOTIDE SEQUENCE [LARGE SCALE GENOMIC DNA]</scope>
    <source>
        <strain evidence="2 4">HR1</strain>
    </source>
</reference>
<dbReference type="InterPro" id="IPR001245">
    <property type="entry name" value="Ser-Thr/Tyr_kinase_cat_dom"/>
</dbReference>
<dbReference type="Pfam" id="PF08238">
    <property type="entry name" value="Sel1"/>
    <property type="match status" value="4"/>
</dbReference>
<dbReference type="PROSITE" id="PS50011">
    <property type="entry name" value="PROTEIN_KINASE_DOM"/>
    <property type="match status" value="1"/>
</dbReference>
<dbReference type="GO" id="GO:0004674">
    <property type="term" value="F:protein serine/threonine kinase activity"/>
    <property type="evidence" value="ECO:0007669"/>
    <property type="project" value="TreeGrafter"/>
</dbReference>
<proteinExistence type="predicted"/>
<sequence length="545" mass="63479">MENSNEWINLINETITKNLFRYYEYNHFNNIQEIGFESFGKVYHANWKNSHKVLKSFYNFSNPTAKEIVNEIKFHRQVKSHENIIHFYGITEDQSDNPKKYFLVMEYANNGTLRNYLKEYFDNLTWNDKLTLAHQLAHAVSYLHDEGIVHRDLHSNNILVHEGKIKLADFGLSKRIEESFNLQSKSFDTIAYADPKIFDQKNQKRNNNHQIRSYLLNNKSDIYSIGILLWEISSGRPPFYNEPSGTSNIDLDLRILQGLRETPVPNTPDDYVKLYTDCWNNEPDNRPNIIEVVTRLNAIILNQLSKEQPLNSSSHEKTSLIIQNFNKLNIKEIEPSIILNEDDFSIMVDEIIILLTNTVKGKVKQLLNKYFSSHNVTSQEIYDWLLYNQTNSNSIVLFGIFNYFGIEVQVDIQKAFKLYQKAADLGNAFAMDNLGNYYEYVDINEQKAFELYQKAANLGNHSGINNLGYCYDEGFGVDVDKQRAFELYQKAANLGNSSAQYNLATMYEYGEVVVKNIEKAVYWYKKSAEQGDEISQQKLDEFYID</sequence>
<dbReference type="AlphaFoldDB" id="A0A2Z6S030"/>
<evidence type="ECO:0000313" key="4">
    <source>
        <dbReference type="Proteomes" id="UP000247702"/>
    </source>
</evidence>
<accession>A0A2Z6S030</accession>
<dbReference type="EMBL" id="BEXD01002269">
    <property type="protein sequence ID" value="GBB97686.1"/>
    <property type="molecule type" value="Genomic_DNA"/>
</dbReference>
<evidence type="ECO:0000259" key="1">
    <source>
        <dbReference type="PROSITE" id="PS50011"/>
    </source>
</evidence>
<dbReference type="SUPFAM" id="SSF56112">
    <property type="entry name" value="Protein kinase-like (PK-like)"/>
    <property type="match status" value="1"/>
</dbReference>
<dbReference type="InterPro" id="IPR006597">
    <property type="entry name" value="Sel1-like"/>
</dbReference>
<evidence type="ECO:0000313" key="2">
    <source>
        <dbReference type="EMBL" id="GBB97686.1"/>
    </source>
</evidence>
<dbReference type="Pfam" id="PF07714">
    <property type="entry name" value="PK_Tyr_Ser-Thr"/>
    <property type="match status" value="1"/>
</dbReference>
<comment type="caution">
    <text evidence="2">The sequence shown here is derived from an EMBL/GenBank/DDBJ whole genome shotgun (WGS) entry which is preliminary data.</text>
</comment>
<dbReference type="InterPro" id="IPR011009">
    <property type="entry name" value="Kinase-like_dom_sf"/>
</dbReference>
<dbReference type="InterPro" id="IPR051681">
    <property type="entry name" value="Ser/Thr_Kinases-Pseudokinases"/>
</dbReference>
<name>A0A2Z6S030_9GLOM</name>
<dbReference type="Gene3D" id="1.25.40.10">
    <property type="entry name" value="Tetratricopeptide repeat domain"/>
    <property type="match status" value="1"/>
</dbReference>